<feature type="domain" description="HNH nuclease" evidence="3">
    <location>
        <begin position="341"/>
        <end position="393"/>
    </location>
</feature>
<dbReference type="eggNOG" id="COG1403">
    <property type="taxonomic scope" value="Bacteria"/>
</dbReference>
<evidence type="ECO:0000256" key="1">
    <source>
        <dbReference type="ARBA" id="ARBA00023450"/>
    </source>
</evidence>
<organism evidence="4 5">
    <name type="scientific">Gordonia malaquae NBRC 108250</name>
    <dbReference type="NCBI Taxonomy" id="1223542"/>
    <lineage>
        <taxon>Bacteria</taxon>
        <taxon>Bacillati</taxon>
        <taxon>Actinomycetota</taxon>
        <taxon>Actinomycetes</taxon>
        <taxon>Mycobacteriales</taxon>
        <taxon>Gordoniaceae</taxon>
        <taxon>Gordonia</taxon>
    </lineage>
</organism>
<accession>M3UZB2</accession>
<dbReference type="InterPro" id="IPR002711">
    <property type="entry name" value="HNH"/>
</dbReference>
<dbReference type="OrthoDB" id="4379271at2"/>
<dbReference type="SMART" id="SM00507">
    <property type="entry name" value="HNHc"/>
    <property type="match status" value="1"/>
</dbReference>
<evidence type="ECO:0000313" key="5">
    <source>
        <dbReference type="Proteomes" id="UP000035009"/>
    </source>
</evidence>
<comment type="similarity">
    <text evidence="1">Belongs to the Rv1128c/1148c/1588c/1702c/1945/3466 family.</text>
</comment>
<dbReference type="Gene3D" id="1.10.30.50">
    <property type="match status" value="1"/>
</dbReference>
<sequence length="444" mass="47165">MFTSIVRELTDRIVDELAPPTATETDSGELTRLACRLASASKVGADDTEILSAIVEVARARNVLDAAQVQLVRAAERAGIPFRKHLRSAKMLLTEIGVPPAVADRTVRNGHHAERFANVGRGMRDGSMSAEIADAIGVGVATVAKRVPLDPDERQRLARKLALNTTPAEVKAAAKREAIALAAESDDPDLVPASENPELNEMSLYVNDEGRVEATVDLDVVTGEELNAALDPLCRPVPLPDGTADPRSARQRRADALGQIIRTYLSGSDRPTSGGVLPHASIVIPTVGSPGDGVARLGFTGPVSPTTVALSLCTSAVTRITVDGEGVPLDVGREQRLMTPGIRKALAARDCGCAFPGCGRPVTWTDAHHCTPWSEGGATSLGNGVLLCRMHHTLIHQSGWEVFIGHDGHPWFLEPADPARPDRPRVPIRSHARRSMTSHADAAA</sequence>
<dbReference type="RefSeq" id="WP_008380959.1">
    <property type="nucleotide sequence ID" value="NZ_BAOP01000032.1"/>
</dbReference>
<dbReference type="Pfam" id="PF02720">
    <property type="entry name" value="DUF222"/>
    <property type="match status" value="1"/>
</dbReference>
<dbReference type="EMBL" id="BAOP01000032">
    <property type="protein sequence ID" value="GAC81302.1"/>
    <property type="molecule type" value="Genomic_DNA"/>
</dbReference>
<dbReference type="InterPro" id="IPR003615">
    <property type="entry name" value="HNH_nuc"/>
</dbReference>
<dbReference type="Pfam" id="PF01844">
    <property type="entry name" value="HNH"/>
    <property type="match status" value="1"/>
</dbReference>
<gene>
    <name evidence="4" type="ORF">GM1_032_00020</name>
</gene>
<name>M3UZB2_GORML</name>
<dbReference type="GO" id="GO:0004519">
    <property type="term" value="F:endonuclease activity"/>
    <property type="evidence" value="ECO:0007669"/>
    <property type="project" value="InterPro"/>
</dbReference>
<evidence type="ECO:0000313" key="4">
    <source>
        <dbReference type="EMBL" id="GAC81302.1"/>
    </source>
</evidence>
<feature type="compositionally biased region" description="Basic residues" evidence="2">
    <location>
        <begin position="426"/>
        <end position="436"/>
    </location>
</feature>
<dbReference type="GO" id="GO:0003676">
    <property type="term" value="F:nucleic acid binding"/>
    <property type="evidence" value="ECO:0007669"/>
    <property type="project" value="InterPro"/>
</dbReference>
<comment type="caution">
    <text evidence="4">The sequence shown here is derived from an EMBL/GenBank/DDBJ whole genome shotgun (WGS) entry which is preliminary data.</text>
</comment>
<dbReference type="GO" id="GO:0008270">
    <property type="term" value="F:zinc ion binding"/>
    <property type="evidence" value="ECO:0007669"/>
    <property type="project" value="InterPro"/>
</dbReference>
<evidence type="ECO:0000259" key="3">
    <source>
        <dbReference type="SMART" id="SM00507"/>
    </source>
</evidence>
<dbReference type="InterPro" id="IPR003870">
    <property type="entry name" value="DUF222"/>
</dbReference>
<dbReference type="STRING" id="410332.SAMN04488550_1217"/>
<dbReference type="Proteomes" id="UP000035009">
    <property type="component" value="Unassembled WGS sequence"/>
</dbReference>
<feature type="region of interest" description="Disordered" evidence="2">
    <location>
        <begin position="415"/>
        <end position="444"/>
    </location>
</feature>
<keyword evidence="5" id="KW-1185">Reference proteome</keyword>
<proteinExistence type="inferred from homology"/>
<dbReference type="AlphaFoldDB" id="M3UZB2"/>
<dbReference type="CDD" id="cd00085">
    <property type="entry name" value="HNHc"/>
    <property type="match status" value="1"/>
</dbReference>
<reference evidence="4 5" key="1">
    <citation type="submission" date="2013-02" db="EMBL/GenBank/DDBJ databases">
        <title>Whole genome shotgun sequence of Gordonia malaquae NBRC 108250.</title>
        <authorList>
            <person name="Yoshida I."/>
            <person name="Hosoyama A."/>
            <person name="Tsuchikane K."/>
            <person name="Ando Y."/>
            <person name="Baba S."/>
            <person name="Ohji S."/>
            <person name="Hamada M."/>
            <person name="Tamura T."/>
            <person name="Yamazoe A."/>
            <person name="Yamazaki S."/>
            <person name="Fujita N."/>
        </authorList>
    </citation>
    <scope>NUCLEOTIDE SEQUENCE [LARGE SCALE GENOMIC DNA]</scope>
    <source>
        <strain evidence="4 5">NBRC 108250</strain>
    </source>
</reference>
<evidence type="ECO:0000256" key="2">
    <source>
        <dbReference type="SAM" id="MobiDB-lite"/>
    </source>
</evidence>
<protein>
    <recommendedName>
        <fullName evidence="3">HNH nuclease domain-containing protein</fullName>
    </recommendedName>
</protein>